<dbReference type="EMBL" id="CAKKNE010000002">
    <property type="protein sequence ID" value="CAH0369137.1"/>
    <property type="molecule type" value="Genomic_DNA"/>
</dbReference>
<dbReference type="Proteomes" id="UP000789595">
    <property type="component" value="Unassembled WGS sequence"/>
</dbReference>
<evidence type="ECO:0000313" key="2">
    <source>
        <dbReference type="EMBL" id="CAE0689485.1"/>
    </source>
</evidence>
<keyword evidence="4" id="KW-1185">Reference proteome</keyword>
<organism evidence="2">
    <name type="scientific">Pelagomonas calceolata</name>
    <dbReference type="NCBI Taxonomy" id="35677"/>
    <lineage>
        <taxon>Eukaryota</taxon>
        <taxon>Sar</taxon>
        <taxon>Stramenopiles</taxon>
        <taxon>Ochrophyta</taxon>
        <taxon>Pelagophyceae</taxon>
        <taxon>Pelagomonadales</taxon>
        <taxon>Pelagomonadaceae</taxon>
        <taxon>Pelagomonas</taxon>
    </lineage>
</organism>
<gene>
    <name evidence="2" type="ORF">PCAL00307_LOCUS4919</name>
    <name evidence="3" type="ORF">PECAL_2P22460</name>
</gene>
<evidence type="ECO:0000256" key="1">
    <source>
        <dbReference type="SAM" id="MobiDB-lite"/>
    </source>
</evidence>
<feature type="region of interest" description="Disordered" evidence="1">
    <location>
        <begin position="50"/>
        <end position="70"/>
    </location>
</feature>
<reference evidence="2" key="1">
    <citation type="submission" date="2021-01" db="EMBL/GenBank/DDBJ databases">
        <authorList>
            <person name="Corre E."/>
            <person name="Pelletier E."/>
            <person name="Niang G."/>
            <person name="Scheremetjew M."/>
            <person name="Finn R."/>
            <person name="Kale V."/>
            <person name="Holt S."/>
            <person name="Cochrane G."/>
            <person name="Meng A."/>
            <person name="Brown T."/>
            <person name="Cohen L."/>
        </authorList>
    </citation>
    <scope>NUCLEOTIDE SEQUENCE</scope>
    <source>
        <strain evidence="2">CCMP1756</strain>
    </source>
</reference>
<dbReference type="EMBL" id="HBIW01005943">
    <property type="protein sequence ID" value="CAE0689485.1"/>
    <property type="molecule type" value="Transcribed_RNA"/>
</dbReference>
<sequence length="258" mass="27841">MSVTLNQQAMEHAMASRPAITDPVFPNKDRGGPKITFVSRPRANVVAPVNMGSPAKRKSPGVLPVTPDSRPADCIMPPPLELDECGSPKRIRFYSSLSSVREHGGCTKCGGDTIKCRGHAFDRSDLDYFEPCAGRVCLECDAPECGTCAQPMPLPFCRACVEMVVYESGSFVADKPEYAQYLCKGGGDDCCCNALVCDDCHDKTTGTRTAAYASALKATRASALKENPLKYVVQEAVTAKTRLCEDCVERLEALGQDE</sequence>
<proteinExistence type="predicted"/>
<protein>
    <submittedName>
        <fullName evidence="2">Uncharacterized protein</fullName>
    </submittedName>
</protein>
<accession>A0A7S3ZP31</accession>
<dbReference type="AlphaFoldDB" id="A0A7S3ZP31"/>
<evidence type="ECO:0000313" key="4">
    <source>
        <dbReference type="Proteomes" id="UP000789595"/>
    </source>
</evidence>
<reference evidence="3" key="2">
    <citation type="submission" date="2021-11" db="EMBL/GenBank/DDBJ databases">
        <authorList>
            <consortium name="Genoscope - CEA"/>
            <person name="William W."/>
        </authorList>
    </citation>
    <scope>NUCLEOTIDE SEQUENCE</scope>
</reference>
<name>A0A7S3ZP31_9STRA</name>
<evidence type="ECO:0000313" key="3">
    <source>
        <dbReference type="EMBL" id="CAH0369137.1"/>
    </source>
</evidence>